<comment type="similarity">
    <text evidence="1">Belongs to the sigma-70 factor family.</text>
</comment>
<dbReference type="NCBIfam" id="TIGR02937">
    <property type="entry name" value="sigma70-ECF"/>
    <property type="match status" value="1"/>
</dbReference>
<dbReference type="InterPro" id="IPR013249">
    <property type="entry name" value="RNA_pol_sigma70_r4_t2"/>
</dbReference>
<gene>
    <name evidence="8" type="ORF">QRD02_07190</name>
</gene>
<dbReference type="SUPFAM" id="SSF46894">
    <property type="entry name" value="C-terminal effector domain of the bipartite response regulators"/>
    <property type="match status" value="1"/>
</dbReference>
<comment type="function">
    <text evidence="6">Sigma factors are initiation factors that promote the attachment of RNA polymerase to specific initiation sites and are then released. Sigma-S contributes to the protection against external stress, thus playing a role in cellular fitness and survival.</text>
</comment>
<evidence type="ECO:0000313" key="8">
    <source>
        <dbReference type="EMBL" id="MDN3724162.1"/>
    </source>
</evidence>
<evidence type="ECO:0000256" key="4">
    <source>
        <dbReference type="ARBA" id="ARBA00023082"/>
    </source>
</evidence>
<dbReference type="InterPro" id="IPR039425">
    <property type="entry name" value="RNA_pol_sigma-70-like"/>
</dbReference>
<dbReference type="InterPro" id="IPR036388">
    <property type="entry name" value="WH-like_DNA-bd_sf"/>
</dbReference>
<reference evidence="8 9" key="1">
    <citation type="submission" date="2023-06" db="EMBL/GenBank/DDBJ databases">
        <authorList>
            <person name="Ye Y.-Q."/>
            <person name="Du Z.-J."/>
        </authorList>
    </citation>
    <scope>NUCLEOTIDE SEQUENCE [LARGE SCALE GENOMIC DNA]</scope>
    <source>
        <strain evidence="8 9">SDUM287046</strain>
    </source>
</reference>
<keyword evidence="4" id="KW-0731">Sigma factor</keyword>
<evidence type="ECO:0000256" key="1">
    <source>
        <dbReference type="ARBA" id="ARBA00007788"/>
    </source>
</evidence>
<evidence type="ECO:0000256" key="6">
    <source>
        <dbReference type="ARBA" id="ARBA00024701"/>
    </source>
</evidence>
<proteinExistence type="inferred from homology"/>
<dbReference type="InterPro" id="IPR007627">
    <property type="entry name" value="RNA_pol_sigma70_r2"/>
</dbReference>
<evidence type="ECO:0000256" key="2">
    <source>
        <dbReference type="ARBA" id="ARBA00021245"/>
    </source>
</evidence>
<dbReference type="InterPro" id="IPR014284">
    <property type="entry name" value="RNA_pol_sigma-70_dom"/>
</dbReference>
<keyword evidence="9" id="KW-1185">Reference proteome</keyword>
<feature type="domain" description="HTH luxR-type" evidence="7">
    <location>
        <begin position="123"/>
        <end position="182"/>
    </location>
</feature>
<dbReference type="PANTHER" id="PTHR43133:SF46">
    <property type="entry name" value="RNA POLYMERASE SIGMA-70 FACTOR ECF SUBFAMILY"/>
    <property type="match status" value="1"/>
</dbReference>
<keyword evidence="5" id="KW-0804">Transcription</keyword>
<dbReference type="PANTHER" id="PTHR43133">
    <property type="entry name" value="RNA POLYMERASE ECF-TYPE SIGMA FACTO"/>
    <property type="match status" value="1"/>
</dbReference>
<dbReference type="NCBIfam" id="TIGR02985">
    <property type="entry name" value="Sig70_bacteroi1"/>
    <property type="match status" value="1"/>
</dbReference>
<sequence>MDNDRLIADIKQGNERAFKTLFEKYYRPLCAYLRSFTPDYDTAEELAQITFVQFWNKREDIEVHTSVKSYIFKMGYNSFLKTIRQKSKQSTLLEELKFKALEEEENRPENDLQAATEHLKKSIQTLPPRCQEILKLKLEGLKYQEIADQLNISIKTVEAQMRIAFTKIRDDFKDGLILWILLNKFSR</sequence>
<dbReference type="InterPro" id="IPR013325">
    <property type="entry name" value="RNA_pol_sigma_r2"/>
</dbReference>
<comment type="caution">
    <text evidence="8">The sequence shown here is derived from an EMBL/GenBank/DDBJ whole genome shotgun (WGS) entry which is preliminary data.</text>
</comment>
<protein>
    <recommendedName>
        <fullName evidence="2">RNA polymerase sigma factor SigS</fullName>
    </recommendedName>
</protein>
<evidence type="ECO:0000256" key="5">
    <source>
        <dbReference type="ARBA" id="ARBA00023163"/>
    </source>
</evidence>
<accession>A0ABT8DM93</accession>
<dbReference type="PRINTS" id="PR00038">
    <property type="entry name" value="HTHLUXR"/>
</dbReference>
<dbReference type="RefSeq" id="WP_290254255.1">
    <property type="nucleotide sequence ID" value="NZ_JAUGQQ010000003.1"/>
</dbReference>
<evidence type="ECO:0000256" key="3">
    <source>
        <dbReference type="ARBA" id="ARBA00023015"/>
    </source>
</evidence>
<dbReference type="InterPro" id="IPR014327">
    <property type="entry name" value="RNA_pol_sigma70_bacteroid"/>
</dbReference>
<evidence type="ECO:0000313" key="9">
    <source>
        <dbReference type="Proteomes" id="UP001244787"/>
    </source>
</evidence>
<dbReference type="SUPFAM" id="SSF88946">
    <property type="entry name" value="Sigma2 domain of RNA polymerase sigma factors"/>
    <property type="match status" value="1"/>
</dbReference>
<dbReference type="EMBL" id="JAUGQQ010000003">
    <property type="protein sequence ID" value="MDN3724162.1"/>
    <property type="molecule type" value="Genomic_DNA"/>
</dbReference>
<dbReference type="Gene3D" id="1.10.10.10">
    <property type="entry name" value="Winged helix-like DNA-binding domain superfamily/Winged helix DNA-binding domain"/>
    <property type="match status" value="1"/>
</dbReference>
<name>A0ABT8DM93_9FLAO</name>
<keyword evidence="3" id="KW-0805">Transcription regulation</keyword>
<organism evidence="8 9">
    <name type="scientific">Aequorivita aurantiaca</name>
    <dbReference type="NCBI Taxonomy" id="3053356"/>
    <lineage>
        <taxon>Bacteria</taxon>
        <taxon>Pseudomonadati</taxon>
        <taxon>Bacteroidota</taxon>
        <taxon>Flavobacteriia</taxon>
        <taxon>Flavobacteriales</taxon>
        <taxon>Flavobacteriaceae</taxon>
        <taxon>Aequorivita</taxon>
    </lineage>
</organism>
<evidence type="ECO:0000259" key="7">
    <source>
        <dbReference type="SMART" id="SM00421"/>
    </source>
</evidence>
<dbReference type="Proteomes" id="UP001244787">
    <property type="component" value="Unassembled WGS sequence"/>
</dbReference>
<dbReference type="Pfam" id="PF04542">
    <property type="entry name" value="Sigma70_r2"/>
    <property type="match status" value="1"/>
</dbReference>
<dbReference type="InterPro" id="IPR000792">
    <property type="entry name" value="Tscrpt_reg_LuxR_C"/>
</dbReference>
<dbReference type="InterPro" id="IPR016032">
    <property type="entry name" value="Sig_transdc_resp-reg_C-effctor"/>
</dbReference>
<dbReference type="Gene3D" id="1.10.1740.10">
    <property type="match status" value="1"/>
</dbReference>
<dbReference type="SMART" id="SM00421">
    <property type="entry name" value="HTH_LUXR"/>
    <property type="match status" value="1"/>
</dbReference>
<dbReference type="Pfam" id="PF08281">
    <property type="entry name" value="Sigma70_r4_2"/>
    <property type="match status" value="1"/>
</dbReference>